<dbReference type="Proteomes" id="UP000832011">
    <property type="component" value="Chromosome"/>
</dbReference>
<reference evidence="2 3" key="1">
    <citation type="journal article" date="2022" name="Res Sq">
        <title>Evolution of multicellular longitudinally dividing oral cavity symbionts (Neisseriaceae).</title>
        <authorList>
            <person name="Nyongesa S."/>
            <person name="Weber P."/>
            <person name="Bernet E."/>
            <person name="Pullido F."/>
            <person name="Nieckarz M."/>
            <person name="Delaby M."/>
            <person name="Nieves C."/>
            <person name="Viehboeck T."/>
            <person name="Krause N."/>
            <person name="Rivera-Millot A."/>
            <person name="Nakamura A."/>
            <person name="Vischer N."/>
            <person name="VanNieuwenhze M."/>
            <person name="Brun Y."/>
            <person name="Cava F."/>
            <person name="Bulgheresi S."/>
            <person name="Veyrier F."/>
        </authorList>
    </citation>
    <scope>NUCLEOTIDE SEQUENCE [LARGE SCALE GENOMIC DNA]</scope>
    <source>
        <strain evidence="2 3">SN4</strain>
    </source>
</reference>
<dbReference type="EMBL" id="CP091511">
    <property type="protein sequence ID" value="UOO90379.1"/>
    <property type="molecule type" value="Genomic_DNA"/>
</dbReference>
<evidence type="ECO:0000256" key="1">
    <source>
        <dbReference type="SAM" id="MobiDB-lite"/>
    </source>
</evidence>
<evidence type="ECO:0000313" key="3">
    <source>
        <dbReference type="Proteomes" id="UP000832011"/>
    </source>
</evidence>
<accession>A0ABY4E4Z5</accession>
<name>A0ABY4E4Z5_9NEIS</name>
<feature type="region of interest" description="Disordered" evidence="1">
    <location>
        <begin position="152"/>
        <end position="197"/>
    </location>
</feature>
<feature type="compositionally biased region" description="Polar residues" evidence="1">
    <location>
        <begin position="166"/>
        <end position="180"/>
    </location>
</feature>
<keyword evidence="3" id="KW-1185">Reference proteome</keyword>
<sequence length="575" mass="63079">MSDVENFNVNMNLVGFGLDATDKFTKQIDTINRMNAAQDRLKYFWGVSQQRQSCQVHFVISSPLPAYLENSSDPILTNQNIETGNIIPCPYPVTTFDLMDILAYVETLVPEERLQADSVIEEEEEDVPEAPVDFASLSLYERARMGLNNSLSQIETPTPAPTTAPLNTSLDNDTNTSSYTFKAYQPTPAPTEAPKKDTFTTYGSYSMDNAVHKPSAAEVKIEPTPTEKPVVSSWTNAYSRTHTNQQTETVPAPTEAPSTPAPTSAPTKPAGETFIRYGSLKNVDIDDTPKQKTVATAQPMHTPDITVAPTPAPTPAPTIAPTPAPTLAPTPVPTLAPTPAPTLAPTPASIETPPPATEAPIHTPEAPEPQPISSASTDIWPAFLQEQQGLVAVQEPAFYYDAEQKIIASTYKNATELAYGLIKQTEIVSESVKSIPNELKKLPLASVLWSYGLHHPHAEQLLNGMDLENHEWKLKGFPRFGLWETHPTWLFLATFFAQKHQSIFAAQAKGKADATQIKNFICAAKLAGLTWDSRPLAADIKQQQMAELSAHPHQESASWISRLRNKLHINEHFES</sequence>
<protein>
    <submittedName>
        <fullName evidence="2">Uncharacterized protein</fullName>
    </submittedName>
</protein>
<gene>
    <name evidence="2" type="ORF">LVJ82_05205</name>
</gene>
<dbReference type="RefSeq" id="WP_058355741.1">
    <property type="nucleotide sequence ID" value="NZ_CABKVG010000008.1"/>
</dbReference>
<feature type="region of interest" description="Disordered" evidence="1">
    <location>
        <begin position="339"/>
        <end position="372"/>
    </location>
</feature>
<feature type="compositionally biased region" description="Low complexity" evidence="1">
    <location>
        <begin position="247"/>
        <end position="270"/>
    </location>
</feature>
<feature type="region of interest" description="Disordered" evidence="1">
    <location>
        <begin position="241"/>
        <end position="270"/>
    </location>
</feature>
<proteinExistence type="predicted"/>
<organism evidence="2 3">
    <name type="scientific">Vitreoscilla massiliensis</name>
    <dbReference type="NCBI Taxonomy" id="1689272"/>
    <lineage>
        <taxon>Bacteria</taxon>
        <taxon>Pseudomonadati</taxon>
        <taxon>Pseudomonadota</taxon>
        <taxon>Betaproteobacteria</taxon>
        <taxon>Neisseriales</taxon>
        <taxon>Neisseriaceae</taxon>
        <taxon>Vitreoscilla</taxon>
    </lineage>
</organism>
<evidence type="ECO:0000313" key="2">
    <source>
        <dbReference type="EMBL" id="UOO90379.1"/>
    </source>
</evidence>